<evidence type="ECO:0000256" key="6">
    <source>
        <dbReference type="ARBA" id="ARBA00023136"/>
    </source>
</evidence>
<protein>
    <submittedName>
        <fullName evidence="11">Mechanosensitive ion channel family protein</fullName>
    </submittedName>
</protein>
<keyword evidence="3" id="KW-1003">Cell membrane</keyword>
<dbReference type="Gene3D" id="2.30.30.60">
    <property type="match status" value="1"/>
</dbReference>
<dbReference type="SUPFAM" id="SSF82689">
    <property type="entry name" value="Mechanosensitive channel protein MscS (YggB), C-terminal domain"/>
    <property type="match status" value="1"/>
</dbReference>
<dbReference type="RefSeq" id="WP_211423615.1">
    <property type="nucleotide sequence ID" value="NZ_CP072643.1"/>
</dbReference>
<dbReference type="InterPro" id="IPR006685">
    <property type="entry name" value="MscS_channel_2nd"/>
</dbReference>
<dbReference type="Gene3D" id="3.30.70.100">
    <property type="match status" value="1"/>
</dbReference>
<name>A0ABX8B408_9BACT</name>
<evidence type="ECO:0000256" key="1">
    <source>
        <dbReference type="ARBA" id="ARBA00004651"/>
    </source>
</evidence>
<evidence type="ECO:0000256" key="7">
    <source>
        <dbReference type="SAM" id="MobiDB-lite"/>
    </source>
</evidence>
<feature type="transmembrane region" description="Helical" evidence="8">
    <location>
        <begin position="338"/>
        <end position="356"/>
    </location>
</feature>
<dbReference type="PANTHER" id="PTHR30221">
    <property type="entry name" value="SMALL-CONDUCTANCE MECHANOSENSITIVE CHANNEL"/>
    <property type="match status" value="1"/>
</dbReference>
<keyword evidence="12" id="KW-1185">Reference proteome</keyword>
<organism evidence="11 12">
    <name type="scientific">Chloracidobacterium sp. N</name>
    <dbReference type="NCBI Taxonomy" id="2821540"/>
    <lineage>
        <taxon>Bacteria</taxon>
        <taxon>Pseudomonadati</taxon>
        <taxon>Acidobacteriota</taxon>
        <taxon>Terriglobia</taxon>
        <taxon>Terriglobales</taxon>
        <taxon>Acidobacteriaceae</taxon>
        <taxon>Chloracidobacterium</taxon>
        <taxon>Chloracidobacterium aggregatum</taxon>
    </lineage>
</organism>
<feature type="domain" description="Mechanosensitive ion channel MscS" evidence="9">
    <location>
        <begin position="381"/>
        <end position="446"/>
    </location>
</feature>
<feature type="transmembrane region" description="Helical" evidence="8">
    <location>
        <begin position="235"/>
        <end position="261"/>
    </location>
</feature>
<feature type="transmembrane region" description="Helical" evidence="8">
    <location>
        <begin position="368"/>
        <end position="393"/>
    </location>
</feature>
<feature type="region of interest" description="Disordered" evidence="7">
    <location>
        <begin position="549"/>
        <end position="593"/>
    </location>
</feature>
<evidence type="ECO:0000313" key="12">
    <source>
        <dbReference type="Proteomes" id="UP000677668"/>
    </source>
</evidence>
<dbReference type="InterPro" id="IPR023408">
    <property type="entry name" value="MscS_beta-dom_sf"/>
</dbReference>
<dbReference type="PANTHER" id="PTHR30221:SF18">
    <property type="entry name" value="SLL0590 PROTEIN"/>
    <property type="match status" value="1"/>
</dbReference>
<evidence type="ECO:0000256" key="8">
    <source>
        <dbReference type="SAM" id="Phobius"/>
    </source>
</evidence>
<dbReference type="SUPFAM" id="SSF50182">
    <property type="entry name" value="Sm-like ribonucleoproteins"/>
    <property type="match status" value="1"/>
</dbReference>
<dbReference type="InterPro" id="IPR010920">
    <property type="entry name" value="LSM_dom_sf"/>
</dbReference>
<gene>
    <name evidence="11" type="ORF">J8C05_15405</name>
</gene>
<comment type="similarity">
    <text evidence="2">Belongs to the MscS (TC 1.A.23) family.</text>
</comment>
<dbReference type="EMBL" id="CP072643">
    <property type="protein sequence ID" value="QUV95390.1"/>
    <property type="molecule type" value="Genomic_DNA"/>
</dbReference>
<feature type="transmembrane region" description="Helical" evidence="8">
    <location>
        <begin position="174"/>
        <end position="195"/>
    </location>
</feature>
<evidence type="ECO:0000256" key="4">
    <source>
        <dbReference type="ARBA" id="ARBA00022692"/>
    </source>
</evidence>
<evidence type="ECO:0000256" key="3">
    <source>
        <dbReference type="ARBA" id="ARBA00022475"/>
    </source>
</evidence>
<feature type="transmembrane region" description="Helical" evidence="8">
    <location>
        <begin position="281"/>
        <end position="307"/>
    </location>
</feature>
<evidence type="ECO:0000313" key="11">
    <source>
        <dbReference type="EMBL" id="QUV95390.1"/>
    </source>
</evidence>
<sequence length="593" mass="64706">MSSQRQRKSARKTPPAAACPATRRRWGVRFPALLSGLLVLLWLSALPTAQTVLADELQTPAPAVESGVPVQLGGETVFRVRARLGTLSPSERASIVERRLVELAATPFLNLEDLRPVEYDDTVEIVLGSRVITVVTEADAVAAGLPRAELAQRTAGNIKAALQRVRQATSWQSLLTGVLFSLLATVVIAAVWRAVDELVARLRRAWRAESSTPHSSRLLNRLDVLVGGRLREARLTVLTGLWFLTRAGIVIAYLPLLFTFFPATQGLSRSFWEAVLTPLVTLWGAFILYIPNLLFILTVVVLTWAAIKGARLIALALERGVIVIGGFDPEWARPTYKLVVIFLVAAGLIVAFPYVPGVESPAFRGVSIFIGALFSLASSSAIANVVSGIVLTYTRAFRIGDRVQIGTTTGDVVEKTLFVTRLETIRQEVVSIPNAQVLNGTIINYSTLARTRGIILHTTVTLGYDIPWRQVQELLIAAARATPGIRAEPPPFVWQTQLNDVHVSYELNAYTNDAWLMPYTYAALHANIRDAFDAAGIEIMSPQITALRNGPRTAVPRDSETPRSPAAPFRVVVEGDGQPNAARPPAEQRPRQP</sequence>
<dbReference type="Pfam" id="PF00924">
    <property type="entry name" value="MS_channel_2nd"/>
    <property type="match status" value="1"/>
</dbReference>
<keyword evidence="4 8" id="KW-0812">Transmembrane</keyword>
<comment type="subcellular location">
    <subcellularLocation>
        <location evidence="1">Cell membrane</location>
        <topology evidence="1">Multi-pass membrane protein</topology>
    </subcellularLocation>
</comment>
<evidence type="ECO:0000259" key="9">
    <source>
        <dbReference type="Pfam" id="PF00924"/>
    </source>
</evidence>
<feature type="domain" description="Mechanosensitive ion channel MscS C-terminal" evidence="10">
    <location>
        <begin position="459"/>
        <end position="539"/>
    </location>
</feature>
<dbReference type="InterPro" id="IPR011066">
    <property type="entry name" value="MscS_channel_C_sf"/>
</dbReference>
<evidence type="ECO:0000256" key="5">
    <source>
        <dbReference type="ARBA" id="ARBA00022989"/>
    </source>
</evidence>
<accession>A0ABX8B408</accession>
<evidence type="ECO:0000256" key="2">
    <source>
        <dbReference type="ARBA" id="ARBA00008017"/>
    </source>
</evidence>
<dbReference type="InterPro" id="IPR045275">
    <property type="entry name" value="MscS_archaea/bacteria_type"/>
</dbReference>
<reference evidence="11 12" key="1">
    <citation type="submission" date="2021-03" db="EMBL/GenBank/DDBJ databases">
        <title>Genomic and phenotypic characterization of Chloracidobacterium isolates provides evidence for multiple species.</title>
        <authorList>
            <person name="Saini M.K."/>
            <person name="Costas A.M.G."/>
            <person name="Tank M."/>
            <person name="Bryant D.A."/>
        </authorList>
    </citation>
    <scope>NUCLEOTIDE SEQUENCE [LARGE SCALE GENOMIC DNA]</scope>
    <source>
        <strain evidence="11 12">N</strain>
    </source>
</reference>
<dbReference type="Proteomes" id="UP000677668">
    <property type="component" value="Chromosome 2"/>
</dbReference>
<dbReference type="InterPro" id="IPR049278">
    <property type="entry name" value="MS_channel_C"/>
</dbReference>
<keyword evidence="5 8" id="KW-1133">Transmembrane helix</keyword>
<keyword evidence="6 8" id="KW-0472">Membrane</keyword>
<evidence type="ECO:0000259" key="10">
    <source>
        <dbReference type="Pfam" id="PF21082"/>
    </source>
</evidence>
<dbReference type="Pfam" id="PF21082">
    <property type="entry name" value="MS_channel_3rd"/>
    <property type="match status" value="1"/>
</dbReference>
<proteinExistence type="inferred from homology"/>